<sequence>MTRTLAIVFGDQLNHDSALFDGFDPARDRVLMMEVAHEATYVPQHAQRLVLFFSAMRHYAAEAAEKGRPVNYVRLDDAENAGTFEGELARAVARHRPERIAAVLPGDWRVARLLEGAAEEAGLPLDMLPDRHFLSTPEEFAAWAEGRRELVLEYWYRHLRRRDAILVDGDAPVGGAWNFDAENRESFGKSGPPEVPHLRRFRPDAVTREVMDMVARRFPDAPGDLDGFDWPVTHAEALVAARDFFDGRLADFGRYQDAMAAGEPFLWHSRLSAALNLHLLDPRHLVARAVAAHDAGEAPLNAVEGFIRQIVGWREYVRGIYWLKMPGYAEMNALGADLPAPAVLWTGETEMACLADAVGQLKRHAYAHHIQRLMVLGLFAQLLGVDPYEMHRWHLSMYADAVDWVSLPNVLGMSQFGDGGIVGTKPYCASGRYIDRMSDHCRSCRYDPGKATGTDACPMTTLYWDFLDRHAQRFSANRRMAMQLKNLGRKPPAELEEIRARAARLRDRARDSAWLPPRA</sequence>
<protein>
    <submittedName>
        <fullName evidence="1">Cryptochrome/photolyase family protein</fullName>
    </submittedName>
</protein>
<dbReference type="InterPro" id="IPR014729">
    <property type="entry name" value="Rossmann-like_a/b/a_fold"/>
</dbReference>
<organism evidence="1 2">
    <name type="scientific">Futiania mangrovi</name>
    <dbReference type="NCBI Taxonomy" id="2959716"/>
    <lineage>
        <taxon>Bacteria</taxon>
        <taxon>Pseudomonadati</taxon>
        <taxon>Pseudomonadota</taxon>
        <taxon>Alphaproteobacteria</taxon>
        <taxon>Futianiales</taxon>
        <taxon>Futianiaceae</taxon>
        <taxon>Futiania</taxon>
    </lineage>
</organism>
<dbReference type="InterPro" id="IPR007357">
    <property type="entry name" value="PhrB-like"/>
</dbReference>
<dbReference type="Gene3D" id="1.10.579.10">
    <property type="entry name" value="DNA Cyclobutane Dipyrimidine Photolyase, subunit A, domain 3"/>
    <property type="match status" value="1"/>
</dbReference>
<dbReference type="SUPFAM" id="SSF48173">
    <property type="entry name" value="Cryptochrome/photolyase FAD-binding domain"/>
    <property type="match status" value="1"/>
</dbReference>
<reference evidence="1" key="1">
    <citation type="submission" date="2022-06" db="EMBL/GenBank/DDBJ databases">
        <title>Isolation and Genomics of Futiania mangrovii gen. nov., sp. nov., a Rare and Metabolically-versatile member in the Class Alphaproteobacteria.</title>
        <authorList>
            <person name="Liu L."/>
            <person name="Huang W.-C."/>
            <person name="Pan J."/>
            <person name="Li J."/>
            <person name="Huang Y."/>
            <person name="Du H."/>
            <person name="Liu Y."/>
            <person name="Li M."/>
        </authorList>
    </citation>
    <scope>NUCLEOTIDE SEQUENCE</scope>
    <source>
        <strain evidence="1">FT118</strain>
    </source>
</reference>
<dbReference type="PANTHER" id="PTHR38657:SF1">
    <property type="entry name" value="SLR1343 PROTEIN"/>
    <property type="match status" value="1"/>
</dbReference>
<dbReference type="PANTHER" id="PTHR38657">
    <property type="entry name" value="SLR1343 PROTEIN"/>
    <property type="match status" value="1"/>
</dbReference>
<gene>
    <name evidence="1" type="ORF">NJQ99_07465</name>
</gene>
<comment type="caution">
    <text evidence="1">The sequence shown here is derived from an EMBL/GenBank/DDBJ whole genome shotgun (WGS) entry which is preliminary data.</text>
</comment>
<dbReference type="Gene3D" id="3.40.50.620">
    <property type="entry name" value="HUPs"/>
    <property type="match status" value="1"/>
</dbReference>
<dbReference type="Gene3D" id="1.25.40.80">
    <property type="match status" value="1"/>
</dbReference>
<proteinExistence type="predicted"/>
<dbReference type="InterPro" id="IPR052551">
    <property type="entry name" value="UV-DNA_repair_photolyase"/>
</dbReference>
<dbReference type="EMBL" id="JAMZFT010000002">
    <property type="protein sequence ID" value="MCP1336238.1"/>
    <property type="molecule type" value="Genomic_DNA"/>
</dbReference>
<accession>A0A9J6PD40</accession>
<name>A0A9J6PD40_9PROT</name>
<dbReference type="Proteomes" id="UP001055804">
    <property type="component" value="Unassembled WGS sequence"/>
</dbReference>
<evidence type="ECO:0000313" key="1">
    <source>
        <dbReference type="EMBL" id="MCP1336238.1"/>
    </source>
</evidence>
<dbReference type="Gene3D" id="1.10.10.1710">
    <property type="entry name" value="Deoxyribodipyrimidine photolyase-related"/>
    <property type="match status" value="1"/>
</dbReference>
<dbReference type="InterPro" id="IPR036134">
    <property type="entry name" value="Crypto/Photolyase_FAD-like_sf"/>
</dbReference>
<evidence type="ECO:0000313" key="2">
    <source>
        <dbReference type="Proteomes" id="UP001055804"/>
    </source>
</evidence>
<dbReference type="AlphaFoldDB" id="A0A9J6PD40"/>
<dbReference type="Pfam" id="PF04244">
    <property type="entry name" value="DPRP"/>
    <property type="match status" value="1"/>
</dbReference>
<keyword evidence="2" id="KW-1185">Reference proteome</keyword>
<dbReference type="RefSeq" id="WP_269332205.1">
    <property type="nucleotide sequence ID" value="NZ_JAMZFT010000002.1"/>
</dbReference>